<evidence type="ECO:0000313" key="1">
    <source>
        <dbReference type="EMBL" id="CAG8843704.1"/>
    </source>
</evidence>
<sequence>EDVNMMDIEEEDLLTEQEAFKAAMQKHAAIPKIEAMQIENTNPWRTYHFHYLKQ</sequence>
<proteinExistence type="predicted"/>
<dbReference type="Proteomes" id="UP000789901">
    <property type="component" value="Unassembled WGS sequence"/>
</dbReference>
<comment type="caution">
    <text evidence="1">The sequence shown here is derived from an EMBL/GenBank/DDBJ whole genome shotgun (WGS) entry which is preliminary data.</text>
</comment>
<protein>
    <submittedName>
        <fullName evidence="1">15544_t:CDS:1</fullName>
    </submittedName>
</protein>
<feature type="non-terminal residue" evidence="1">
    <location>
        <position position="1"/>
    </location>
</feature>
<accession>A0ABN7WZ08</accession>
<keyword evidence="2" id="KW-1185">Reference proteome</keyword>
<evidence type="ECO:0000313" key="2">
    <source>
        <dbReference type="Proteomes" id="UP000789901"/>
    </source>
</evidence>
<reference evidence="1 2" key="1">
    <citation type="submission" date="2021-06" db="EMBL/GenBank/DDBJ databases">
        <authorList>
            <person name="Kallberg Y."/>
            <person name="Tangrot J."/>
            <person name="Rosling A."/>
        </authorList>
    </citation>
    <scope>NUCLEOTIDE SEQUENCE [LARGE SCALE GENOMIC DNA]</scope>
    <source>
        <strain evidence="1 2">120-4 pot B 10/14</strain>
    </source>
</reference>
<organism evidence="1 2">
    <name type="scientific">Gigaspora margarita</name>
    <dbReference type="NCBI Taxonomy" id="4874"/>
    <lineage>
        <taxon>Eukaryota</taxon>
        <taxon>Fungi</taxon>
        <taxon>Fungi incertae sedis</taxon>
        <taxon>Mucoromycota</taxon>
        <taxon>Glomeromycotina</taxon>
        <taxon>Glomeromycetes</taxon>
        <taxon>Diversisporales</taxon>
        <taxon>Gigasporaceae</taxon>
        <taxon>Gigaspora</taxon>
    </lineage>
</organism>
<dbReference type="EMBL" id="CAJVQB010073304">
    <property type="protein sequence ID" value="CAG8843704.1"/>
    <property type="molecule type" value="Genomic_DNA"/>
</dbReference>
<name>A0ABN7WZ08_GIGMA</name>
<gene>
    <name evidence="1" type="ORF">GMARGA_LOCUS36687</name>
</gene>